<protein>
    <submittedName>
        <fullName evidence="1">Uncharacterized protein</fullName>
    </submittedName>
</protein>
<name>A0A7S3CV56_9SPIT</name>
<evidence type="ECO:0000313" key="1">
    <source>
        <dbReference type="EMBL" id="CAE0237144.1"/>
    </source>
</evidence>
<dbReference type="EMBL" id="HBIA01017990">
    <property type="protein sequence ID" value="CAE0237144.1"/>
    <property type="molecule type" value="Transcribed_RNA"/>
</dbReference>
<organism evidence="1">
    <name type="scientific">Strombidium rassoulzadegani</name>
    <dbReference type="NCBI Taxonomy" id="1082188"/>
    <lineage>
        <taxon>Eukaryota</taxon>
        <taxon>Sar</taxon>
        <taxon>Alveolata</taxon>
        <taxon>Ciliophora</taxon>
        <taxon>Intramacronucleata</taxon>
        <taxon>Spirotrichea</taxon>
        <taxon>Oligotrichia</taxon>
        <taxon>Strombidiidae</taxon>
        <taxon>Strombidium</taxon>
    </lineage>
</organism>
<accession>A0A7S3CV56</accession>
<reference evidence="1" key="1">
    <citation type="submission" date="2021-01" db="EMBL/GenBank/DDBJ databases">
        <authorList>
            <person name="Corre E."/>
            <person name="Pelletier E."/>
            <person name="Niang G."/>
            <person name="Scheremetjew M."/>
            <person name="Finn R."/>
            <person name="Kale V."/>
            <person name="Holt S."/>
            <person name="Cochrane G."/>
            <person name="Meng A."/>
            <person name="Brown T."/>
            <person name="Cohen L."/>
        </authorList>
    </citation>
    <scope>NUCLEOTIDE SEQUENCE</scope>
    <source>
        <strain evidence="1">Ras09</strain>
    </source>
</reference>
<proteinExistence type="predicted"/>
<sequence length="112" mass="12162">MPSHRLLHPRQLLLELHQEHLLLEQLVVGLVARALQLLYLGFVSGLQVPQQSGLAKALEGFEGGPHVGFTVRALSVGPQIVDFALEVLENALVVLDGVDQHVARLELLVLGP</sequence>
<gene>
    <name evidence="1" type="ORF">SRAS04492_LOCUS8953</name>
</gene>
<dbReference type="AlphaFoldDB" id="A0A7S3CV56"/>